<dbReference type="Proteomes" id="UP000202440">
    <property type="component" value="Chromosome"/>
</dbReference>
<evidence type="ECO:0000313" key="3">
    <source>
        <dbReference type="Proteomes" id="UP000202440"/>
    </source>
</evidence>
<dbReference type="RefSeq" id="WP_094060237.1">
    <property type="nucleotide sequence ID" value="NZ_CP022530.1"/>
</dbReference>
<keyword evidence="3" id="KW-1185">Reference proteome</keyword>
<sequence length="234" mass="26922">MSQSNKRQWYSVQGKVHKNPYDKATESNKFHAYEVQYNATKTFGNKLQGFFSSTKQQEREQAVFDTIEKTYSQKTADFSRKEQALYQPQNMIGFTGPVKPSATEQRKLSIDFSAQPPSVYFESQSRLQQRTDTKTVGHLTQTHGMVGNIGYEAAMDRPGYRMENVQKGDKTQLQESYLRTNSKGLQKRTVFHTSRNQFRDLSQLSQHSRNKLSQQVQSNQKVVKPVATGRMSKD</sequence>
<protein>
    <submittedName>
        <fullName evidence="2">Uncharacterized protein</fullName>
    </submittedName>
</protein>
<dbReference type="EMBL" id="CP022530">
    <property type="protein sequence ID" value="ASP39055.1"/>
    <property type="molecule type" value="Genomic_DNA"/>
</dbReference>
<dbReference type="KEGG" id="bsan:CHH28_10355"/>
<accession>A0A222FJ41</accession>
<evidence type="ECO:0000313" key="2">
    <source>
        <dbReference type="EMBL" id="ASP39055.1"/>
    </source>
</evidence>
<reference evidence="2 3" key="1">
    <citation type="submission" date="2017-07" db="EMBL/GenBank/DDBJ databases">
        <title>Annotated genome sequence of Bacterioplanes sanyensis isolated from Red Sea.</title>
        <authorList>
            <person name="Rehman Z.U."/>
        </authorList>
    </citation>
    <scope>NUCLEOTIDE SEQUENCE [LARGE SCALE GENOMIC DNA]</scope>
    <source>
        <strain evidence="2 3">NV9</strain>
    </source>
</reference>
<proteinExistence type="predicted"/>
<dbReference type="AlphaFoldDB" id="A0A222FJ41"/>
<dbReference type="OrthoDB" id="7068031at2"/>
<organism evidence="2 3">
    <name type="scientific">Bacterioplanes sanyensis</name>
    <dbReference type="NCBI Taxonomy" id="1249553"/>
    <lineage>
        <taxon>Bacteria</taxon>
        <taxon>Pseudomonadati</taxon>
        <taxon>Pseudomonadota</taxon>
        <taxon>Gammaproteobacteria</taxon>
        <taxon>Oceanospirillales</taxon>
        <taxon>Oceanospirillaceae</taxon>
        <taxon>Bacterioplanes</taxon>
    </lineage>
</organism>
<feature type="region of interest" description="Disordered" evidence="1">
    <location>
        <begin position="204"/>
        <end position="234"/>
    </location>
</feature>
<feature type="compositionally biased region" description="Low complexity" evidence="1">
    <location>
        <begin position="213"/>
        <end position="226"/>
    </location>
</feature>
<gene>
    <name evidence="2" type="ORF">CHH28_10355</name>
</gene>
<evidence type="ECO:0000256" key="1">
    <source>
        <dbReference type="SAM" id="MobiDB-lite"/>
    </source>
</evidence>
<name>A0A222FJ41_9GAMM</name>